<evidence type="ECO:0000313" key="5">
    <source>
        <dbReference type="Proteomes" id="UP000625316"/>
    </source>
</evidence>
<proteinExistence type="predicted"/>
<dbReference type="GO" id="GO:0046872">
    <property type="term" value="F:metal ion binding"/>
    <property type="evidence" value="ECO:0007669"/>
    <property type="project" value="UniProtKB-KW"/>
</dbReference>
<dbReference type="Pfam" id="PF00149">
    <property type="entry name" value="Metallophos"/>
    <property type="match status" value="1"/>
</dbReference>
<dbReference type="CDD" id="cd07385">
    <property type="entry name" value="MPP_YkuE_C"/>
    <property type="match status" value="1"/>
</dbReference>
<accession>A0A928VM30</accession>
<keyword evidence="2" id="KW-0378">Hydrolase</keyword>
<dbReference type="GO" id="GO:0008758">
    <property type="term" value="F:UDP-2,3-diacylglucosamine hydrolase activity"/>
    <property type="evidence" value="ECO:0007669"/>
    <property type="project" value="TreeGrafter"/>
</dbReference>
<dbReference type="InterPro" id="IPR051158">
    <property type="entry name" value="Metallophosphoesterase_sf"/>
</dbReference>
<evidence type="ECO:0000256" key="2">
    <source>
        <dbReference type="ARBA" id="ARBA00022801"/>
    </source>
</evidence>
<keyword evidence="5" id="KW-1185">Reference proteome</keyword>
<dbReference type="GO" id="GO:0016020">
    <property type="term" value="C:membrane"/>
    <property type="evidence" value="ECO:0007669"/>
    <property type="project" value="GOC"/>
</dbReference>
<protein>
    <submittedName>
        <fullName evidence="4">Metallophosphoesterase</fullName>
    </submittedName>
</protein>
<organism evidence="4 5">
    <name type="scientific">Romeriopsis navalis LEGE 11480</name>
    <dbReference type="NCBI Taxonomy" id="2777977"/>
    <lineage>
        <taxon>Bacteria</taxon>
        <taxon>Bacillati</taxon>
        <taxon>Cyanobacteriota</taxon>
        <taxon>Cyanophyceae</taxon>
        <taxon>Leptolyngbyales</taxon>
        <taxon>Leptolyngbyaceae</taxon>
        <taxon>Romeriopsis</taxon>
        <taxon>Romeriopsis navalis</taxon>
    </lineage>
</organism>
<reference evidence="4" key="1">
    <citation type="submission" date="2020-10" db="EMBL/GenBank/DDBJ databases">
        <authorList>
            <person name="Castelo-Branco R."/>
            <person name="Eusebio N."/>
            <person name="Adriana R."/>
            <person name="Vieira A."/>
            <person name="Brugerolle De Fraissinette N."/>
            <person name="Rezende De Castro R."/>
            <person name="Schneider M.P."/>
            <person name="Vasconcelos V."/>
            <person name="Leao P.N."/>
        </authorList>
    </citation>
    <scope>NUCLEOTIDE SEQUENCE</scope>
    <source>
        <strain evidence="4">LEGE 11480</strain>
    </source>
</reference>
<dbReference type="AlphaFoldDB" id="A0A928VM30"/>
<name>A0A928VM30_9CYAN</name>
<dbReference type="SUPFAM" id="SSF56300">
    <property type="entry name" value="Metallo-dependent phosphatases"/>
    <property type="match status" value="1"/>
</dbReference>
<dbReference type="InterPro" id="IPR029052">
    <property type="entry name" value="Metallo-depent_PP-like"/>
</dbReference>
<feature type="domain" description="Calcineurin-like phosphoesterase" evidence="3">
    <location>
        <begin position="28"/>
        <end position="191"/>
    </location>
</feature>
<dbReference type="PANTHER" id="PTHR31302">
    <property type="entry name" value="TRANSMEMBRANE PROTEIN WITH METALLOPHOSPHOESTERASE DOMAIN-RELATED"/>
    <property type="match status" value="1"/>
</dbReference>
<dbReference type="Gene3D" id="3.60.21.10">
    <property type="match status" value="1"/>
</dbReference>
<dbReference type="Proteomes" id="UP000625316">
    <property type="component" value="Unassembled WGS sequence"/>
</dbReference>
<gene>
    <name evidence="4" type="ORF">IQ266_03710</name>
</gene>
<evidence type="ECO:0000313" key="4">
    <source>
        <dbReference type="EMBL" id="MBE9028867.1"/>
    </source>
</evidence>
<dbReference type="GO" id="GO:0009245">
    <property type="term" value="P:lipid A biosynthetic process"/>
    <property type="evidence" value="ECO:0007669"/>
    <property type="project" value="TreeGrafter"/>
</dbReference>
<sequence length="288" mass="31877">MPMLVRSHLQVEQLQIPIRGLPERRRGLKIVQLSDFHYDGQLLSEDLLDQAIDLSNQANADLIVLTGDFVSAQPDPIRALAQKLTQLRSRYGSFAVLGNHDLIYPHARRDITQALTQIDVTVLWNQVVYPCGADFALVGLPDFWAKDFDPGSVLAAIDAQIPRLVLSHNPDSAAVLKSWRVDLQLSGHTHGGQIIIPGIGNLSAIAARQFDNLPPFIQAAFPIFRACQRVVKNWDWAAGYHQVGSNQLYVNRGLGTYPPGRLFCPPEVTVITLMPDHSPQKSPCDVLT</sequence>
<evidence type="ECO:0000259" key="3">
    <source>
        <dbReference type="Pfam" id="PF00149"/>
    </source>
</evidence>
<dbReference type="EMBL" id="JADEXQ010000008">
    <property type="protein sequence ID" value="MBE9028867.1"/>
    <property type="molecule type" value="Genomic_DNA"/>
</dbReference>
<dbReference type="InterPro" id="IPR004843">
    <property type="entry name" value="Calcineurin-like_PHP"/>
</dbReference>
<comment type="caution">
    <text evidence="4">The sequence shown here is derived from an EMBL/GenBank/DDBJ whole genome shotgun (WGS) entry which is preliminary data.</text>
</comment>
<evidence type="ECO:0000256" key="1">
    <source>
        <dbReference type="ARBA" id="ARBA00022723"/>
    </source>
</evidence>
<dbReference type="PANTHER" id="PTHR31302:SF31">
    <property type="entry name" value="PHOSPHODIESTERASE YAEI"/>
    <property type="match status" value="1"/>
</dbReference>
<keyword evidence="1" id="KW-0479">Metal-binding</keyword>